<evidence type="ECO:0008006" key="7">
    <source>
        <dbReference type="Google" id="ProtNLM"/>
    </source>
</evidence>
<dbReference type="PROSITE" id="PS51031">
    <property type="entry name" value="BESS"/>
    <property type="match status" value="1"/>
</dbReference>
<organism evidence="5 6">
    <name type="scientific">Clytia hemisphaerica</name>
    <dbReference type="NCBI Taxonomy" id="252671"/>
    <lineage>
        <taxon>Eukaryota</taxon>
        <taxon>Metazoa</taxon>
        <taxon>Cnidaria</taxon>
        <taxon>Hydrozoa</taxon>
        <taxon>Hydroidolina</taxon>
        <taxon>Leptothecata</taxon>
        <taxon>Obeliida</taxon>
        <taxon>Clytiidae</taxon>
        <taxon>Clytia</taxon>
    </lineage>
</organism>
<feature type="region of interest" description="Disordered" evidence="2">
    <location>
        <begin position="248"/>
        <end position="271"/>
    </location>
</feature>
<dbReference type="EnsemblMetazoa" id="CLYHEMT021117.1">
    <property type="protein sequence ID" value="CLYHEMP021117.1"/>
    <property type="gene ID" value="CLYHEMG021117"/>
</dbReference>
<feature type="domain" description="MADF" evidence="3">
    <location>
        <begin position="13"/>
        <end position="105"/>
    </location>
</feature>
<comment type="subcellular location">
    <subcellularLocation>
        <location evidence="1">Nucleus</location>
    </subcellularLocation>
</comment>
<dbReference type="OrthoDB" id="6081971at2759"/>
<dbReference type="Pfam" id="PF10545">
    <property type="entry name" value="MADF_DNA_bdg"/>
    <property type="match status" value="1"/>
</dbReference>
<keyword evidence="6" id="KW-1185">Reference proteome</keyword>
<dbReference type="SMART" id="SM00595">
    <property type="entry name" value="MADF"/>
    <property type="match status" value="1"/>
</dbReference>
<dbReference type="RefSeq" id="XP_066917976.1">
    <property type="nucleotide sequence ID" value="XM_067061875.1"/>
</dbReference>
<feature type="domain" description="BESS" evidence="4">
    <location>
        <begin position="270"/>
        <end position="309"/>
    </location>
</feature>
<accession>A0A7M5XCF1</accession>
<proteinExistence type="predicted"/>
<feature type="compositionally biased region" description="Polar residues" evidence="2">
    <location>
        <begin position="252"/>
        <end position="263"/>
    </location>
</feature>
<keyword evidence="1" id="KW-0539">Nucleus</keyword>
<reference evidence="5" key="1">
    <citation type="submission" date="2021-01" db="UniProtKB">
        <authorList>
            <consortium name="EnsemblMetazoa"/>
        </authorList>
    </citation>
    <scope>IDENTIFICATION</scope>
</reference>
<dbReference type="GO" id="GO:0003677">
    <property type="term" value="F:DNA binding"/>
    <property type="evidence" value="ECO:0007669"/>
    <property type="project" value="InterPro"/>
</dbReference>
<dbReference type="PANTHER" id="PTHR12243:SF67">
    <property type="entry name" value="COREPRESSOR OF PANGOLIN, ISOFORM A-RELATED"/>
    <property type="match status" value="1"/>
</dbReference>
<evidence type="ECO:0000259" key="3">
    <source>
        <dbReference type="PROSITE" id="PS51029"/>
    </source>
</evidence>
<evidence type="ECO:0000256" key="2">
    <source>
        <dbReference type="SAM" id="MobiDB-lite"/>
    </source>
</evidence>
<dbReference type="GeneID" id="136805291"/>
<dbReference type="GO" id="GO:0005634">
    <property type="term" value="C:nucleus"/>
    <property type="evidence" value="ECO:0007669"/>
    <property type="project" value="UniProtKB-SubCell"/>
</dbReference>
<protein>
    <recommendedName>
        <fullName evidence="7">MADF domain-containing protein</fullName>
    </recommendedName>
</protein>
<dbReference type="InterPro" id="IPR004210">
    <property type="entry name" value="BESS_motif"/>
</dbReference>
<evidence type="ECO:0000313" key="6">
    <source>
        <dbReference type="Proteomes" id="UP000594262"/>
    </source>
</evidence>
<name>A0A7M5XCF1_9CNID</name>
<evidence type="ECO:0000313" key="5">
    <source>
        <dbReference type="EnsemblMetazoa" id="CLYHEMP021117.1"/>
    </source>
</evidence>
<dbReference type="InterPro" id="IPR006578">
    <property type="entry name" value="MADF-dom"/>
</dbReference>
<dbReference type="PANTHER" id="PTHR12243">
    <property type="entry name" value="MADF DOMAIN TRANSCRIPTION FACTOR"/>
    <property type="match status" value="1"/>
</dbReference>
<dbReference type="AlphaFoldDB" id="A0A7M5XCF1"/>
<dbReference type="PROSITE" id="PS51029">
    <property type="entry name" value="MADF"/>
    <property type="match status" value="1"/>
</dbReference>
<dbReference type="InterPro" id="IPR039353">
    <property type="entry name" value="TF_Adf1"/>
</dbReference>
<sequence>MPRGNKNLDEDKKLFEIVRKYICLYDKSHPDYNNKLFKQKCWGEIENVLGMDKDTAEKTFVNVKKRYSKLTNAHRRAVSSQKGVRKEEIKLKEYKFLAWLDPFIKLRNVLTDEDAPSFSHNFMQGHANEDHVHHTTEETSEIKDDDHICEEDQHIFESYPPISPCLVSTGEKTTSRIVDEATDHNKTLASLTCGKDYTQKTNEFKKNPVTDGGQRNHVNKLRPKLTRKMTGKEKLNKTQVSNVEEKVLPTMGDSNNQSNNKPVSQHDKEKNEDDLFGELIVKELKRLSRPLKCKFKHEVNNLLYRVQLEQLKGEEASNQSQS</sequence>
<dbReference type="Proteomes" id="UP000594262">
    <property type="component" value="Unplaced"/>
</dbReference>
<evidence type="ECO:0000256" key="1">
    <source>
        <dbReference type="PROSITE-ProRule" id="PRU00371"/>
    </source>
</evidence>
<evidence type="ECO:0000259" key="4">
    <source>
        <dbReference type="PROSITE" id="PS51031"/>
    </source>
</evidence>